<comment type="caution">
    <text evidence="4">The sequence shown here is derived from an EMBL/GenBank/DDBJ whole genome shotgun (WGS) entry which is preliminary data.</text>
</comment>
<keyword evidence="2" id="KW-0274">FAD</keyword>
<protein>
    <submittedName>
        <fullName evidence="4">FAD-linked oxidase C-terminal domain-containing protein</fullName>
    </submittedName>
</protein>
<dbReference type="Proteomes" id="UP001272097">
    <property type="component" value="Unassembled WGS sequence"/>
</dbReference>
<evidence type="ECO:0000256" key="1">
    <source>
        <dbReference type="ARBA" id="ARBA00022630"/>
    </source>
</evidence>
<dbReference type="InterPro" id="IPR004113">
    <property type="entry name" value="FAD-bd_oxidored_4_C"/>
</dbReference>
<sequence length="69" mass="7465">MGRADVEKRYYNVAVLIEAGGSFSAEHGVGLDKREACERHADRVKRDLAKAIKALIDPGKVMNPGKVVG</sequence>
<dbReference type="InterPro" id="IPR016171">
    <property type="entry name" value="Vanillyl_alc_oxidase_C-sub2"/>
</dbReference>
<name>A0ABU4X3T2_9HYPH</name>
<evidence type="ECO:0000313" key="4">
    <source>
        <dbReference type="EMBL" id="MDX8442965.1"/>
    </source>
</evidence>
<dbReference type="SUPFAM" id="SSF55103">
    <property type="entry name" value="FAD-linked oxidases, C-terminal domain"/>
    <property type="match status" value="1"/>
</dbReference>
<dbReference type="RefSeq" id="WP_320216961.1">
    <property type="nucleotide sequence ID" value="NZ_JAVIIS010000050.1"/>
</dbReference>
<evidence type="ECO:0000259" key="3">
    <source>
        <dbReference type="Pfam" id="PF02913"/>
    </source>
</evidence>
<gene>
    <name evidence="4" type="ORF">RFM51_25620</name>
</gene>
<organism evidence="4 5">
    <name type="scientific">Mesorhizobium australafricanum</name>
    <dbReference type="NCBI Taxonomy" id="3072311"/>
    <lineage>
        <taxon>Bacteria</taxon>
        <taxon>Pseudomonadati</taxon>
        <taxon>Pseudomonadota</taxon>
        <taxon>Alphaproteobacteria</taxon>
        <taxon>Hyphomicrobiales</taxon>
        <taxon>Phyllobacteriaceae</taxon>
        <taxon>Mesorhizobium</taxon>
    </lineage>
</organism>
<keyword evidence="5" id="KW-1185">Reference proteome</keyword>
<evidence type="ECO:0000256" key="2">
    <source>
        <dbReference type="ARBA" id="ARBA00022827"/>
    </source>
</evidence>
<evidence type="ECO:0000313" key="5">
    <source>
        <dbReference type="Proteomes" id="UP001272097"/>
    </source>
</evidence>
<accession>A0ABU4X3T2</accession>
<dbReference type="InterPro" id="IPR016164">
    <property type="entry name" value="FAD-linked_Oxase-like_C"/>
</dbReference>
<proteinExistence type="predicted"/>
<dbReference type="Gene3D" id="1.10.45.10">
    <property type="entry name" value="Vanillyl-alcohol Oxidase, Chain A, domain 4"/>
    <property type="match status" value="1"/>
</dbReference>
<reference evidence="4 5" key="1">
    <citation type="submission" date="2023-08" db="EMBL/GenBank/DDBJ databases">
        <title>Implementing the SeqCode for naming new Mesorhizobium species isolated from Vachellia karroo root nodules.</title>
        <authorList>
            <person name="Van Lill M."/>
        </authorList>
    </citation>
    <scope>NUCLEOTIDE SEQUENCE [LARGE SCALE GENOMIC DNA]</scope>
    <source>
        <strain evidence="4 5">VK3E</strain>
    </source>
</reference>
<dbReference type="Pfam" id="PF02913">
    <property type="entry name" value="FAD-oxidase_C"/>
    <property type="match status" value="1"/>
</dbReference>
<feature type="domain" description="FAD-binding oxidoreductase/transferase type 4 C-terminal" evidence="3">
    <location>
        <begin position="3"/>
        <end position="67"/>
    </location>
</feature>
<dbReference type="EMBL" id="JAVIIS010000050">
    <property type="protein sequence ID" value="MDX8442965.1"/>
    <property type="molecule type" value="Genomic_DNA"/>
</dbReference>
<keyword evidence="1" id="KW-0285">Flavoprotein</keyword>